<evidence type="ECO:0000259" key="10">
    <source>
        <dbReference type="PROSITE" id="PS50893"/>
    </source>
</evidence>
<dbReference type="PANTHER" id="PTHR43790">
    <property type="entry name" value="CARBOHYDRATE TRANSPORT ATP-BINDING PROTEIN MG119-RELATED"/>
    <property type="match status" value="1"/>
</dbReference>
<evidence type="ECO:0000256" key="5">
    <source>
        <dbReference type="ARBA" id="ARBA00022737"/>
    </source>
</evidence>
<evidence type="ECO:0000256" key="7">
    <source>
        <dbReference type="ARBA" id="ARBA00022840"/>
    </source>
</evidence>
<feature type="domain" description="ABC transporter" evidence="10">
    <location>
        <begin position="6"/>
        <end position="245"/>
    </location>
</feature>
<dbReference type="CDD" id="cd03216">
    <property type="entry name" value="ABC_Carb_Monos_I"/>
    <property type="match status" value="1"/>
</dbReference>
<dbReference type="Proteomes" id="UP000542342">
    <property type="component" value="Unassembled WGS sequence"/>
</dbReference>
<evidence type="ECO:0000313" key="11">
    <source>
        <dbReference type="EMBL" id="MBA2225240.1"/>
    </source>
</evidence>
<evidence type="ECO:0000256" key="1">
    <source>
        <dbReference type="ARBA" id="ARBA00004202"/>
    </source>
</evidence>
<accession>A0A7V8VC14</accession>
<proteinExistence type="predicted"/>
<dbReference type="FunFam" id="3.40.50.300:FF:000127">
    <property type="entry name" value="Ribose import ATP-binding protein RbsA"/>
    <property type="match status" value="1"/>
</dbReference>
<evidence type="ECO:0000313" key="12">
    <source>
        <dbReference type="Proteomes" id="UP000542342"/>
    </source>
</evidence>
<dbReference type="CDD" id="cd03215">
    <property type="entry name" value="ABC_Carb_Monos_II"/>
    <property type="match status" value="1"/>
</dbReference>
<dbReference type="PROSITE" id="PS50893">
    <property type="entry name" value="ABC_TRANSPORTER_2"/>
    <property type="match status" value="2"/>
</dbReference>
<keyword evidence="2" id="KW-0813">Transport</keyword>
<dbReference type="EMBL" id="JACEFB010000001">
    <property type="protein sequence ID" value="MBA2225240.1"/>
    <property type="molecule type" value="Genomic_DNA"/>
</dbReference>
<dbReference type="InterPro" id="IPR050107">
    <property type="entry name" value="ABC_carbohydrate_import_ATPase"/>
</dbReference>
<dbReference type="AlphaFoldDB" id="A0A7V8VC14"/>
<dbReference type="GO" id="GO:0016887">
    <property type="term" value="F:ATP hydrolysis activity"/>
    <property type="evidence" value="ECO:0007669"/>
    <property type="project" value="InterPro"/>
</dbReference>
<comment type="caution">
    <text evidence="11">The sequence shown here is derived from an EMBL/GenBank/DDBJ whole genome shotgun (WGS) entry which is preliminary data.</text>
</comment>
<protein>
    <submittedName>
        <fullName evidence="11">Sugar ABC transporter ATP-binding protein</fullName>
    </submittedName>
</protein>
<evidence type="ECO:0000256" key="4">
    <source>
        <dbReference type="ARBA" id="ARBA00022597"/>
    </source>
</evidence>
<evidence type="ECO:0000256" key="2">
    <source>
        <dbReference type="ARBA" id="ARBA00022448"/>
    </source>
</evidence>
<evidence type="ECO:0000256" key="9">
    <source>
        <dbReference type="ARBA" id="ARBA00023136"/>
    </source>
</evidence>
<sequence>MSTPRLEVSGIRKQFPGVLALDGVSLQVAAGEVLAVVGENGAGKSTLMKIIAGLYPPDQGTIRLDGQPVHFANPAEAMAAGISLIHQELNLAENLSVQDNLFLGRELTWGGRLRLLQTSAMHERGAALLQQVGLPVDRLGQRVEYLSPGEKQLVEIARALSLQARVLIMDEPTSSLTHKETERLYEVIHSLKQAGVSVLYISHRLAEVQRCADRVVVLRDGRNAGELRGADIQHDQMVRLMVGRDLKQYYPRQHRPPRSGPVVLRLDQFRYHGGPDHAVSLEVRAGEVLGMAGLVGAGRTQLAEAVFGIRPWRSGQVWLNGQPLRLRHPKDAIAAGIALIPEDRRHHGLVLEAAVGFNLSLPNLDRLSGLLGIRRRQERRWQREWIERLRIRTPSADQCTALLSGGNQQKIVYGKWLARQPRVLILDEPTRGVDVGAKAEIYALMDELAGQGVALWMISSDMEELLGMSDRVVVMHEGRVAGELSREQLSEEAVMQLATGGMTATIPPIPRDAAAPSIAPGTPASS</sequence>
<name>A0A7V8VC14_9BACT</name>
<dbReference type="GO" id="GO:0005886">
    <property type="term" value="C:plasma membrane"/>
    <property type="evidence" value="ECO:0007669"/>
    <property type="project" value="UniProtKB-SubCell"/>
</dbReference>
<keyword evidence="9" id="KW-0472">Membrane</keyword>
<keyword evidence="12" id="KW-1185">Reference proteome</keyword>
<dbReference type="SMART" id="SM00382">
    <property type="entry name" value="AAA"/>
    <property type="match status" value="2"/>
</dbReference>
<dbReference type="PROSITE" id="PS00211">
    <property type="entry name" value="ABC_TRANSPORTER_1"/>
    <property type="match status" value="1"/>
</dbReference>
<reference evidence="11 12" key="1">
    <citation type="submission" date="2020-07" db="EMBL/GenBank/DDBJ databases">
        <title>Thermogemmata thermophila gen. nov., sp. nov., a novel moderate thermophilic planctomycete from a Kamchatka hot spring.</title>
        <authorList>
            <person name="Elcheninov A.G."/>
            <person name="Podosokorskaya O.A."/>
            <person name="Kovaleva O.L."/>
            <person name="Novikov A."/>
            <person name="Bonch-Osmolovskaya E.A."/>
            <person name="Toshchakov S.V."/>
            <person name="Kublanov I.V."/>
        </authorList>
    </citation>
    <scope>NUCLEOTIDE SEQUENCE [LARGE SCALE GENOMIC DNA]</scope>
    <source>
        <strain evidence="11 12">2918</strain>
    </source>
</reference>
<dbReference type="PANTHER" id="PTHR43790:SF3">
    <property type="entry name" value="D-ALLOSE IMPORT ATP-BINDING PROTEIN ALSA-RELATED"/>
    <property type="match status" value="1"/>
</dbReference>
<comment type="subcellular location">
    <subcellularLocation>
        <location evidence="1">Cell membrane</location>
        <topology evidence="1">Peripheral membrane protein</topology>
    </subcellularLocation>
</comment>
<dbReference type="Pfam" id="PF00005">
    <property type="entry name" value="ABC_tran"/>
    <property type="match status" value="2"/>
</dbReference>
<feature type="domain" description="ABC transporter" evidence="10">
    <location>
        <begin position="257"/>
        <end position="502"/>
    </location>
</feature>
<keyword evidence="3" id="KW-1003">Cell membrane</keyword>
<dbReference type="InterPro" id="IPR003439">
    <property type="entry name" value="ABC_transporter-like_ATP-bd"/>
</dbReference>
<evidence type="ECO:0000256" key="3">
    <source>
        <dbReference type="ARBA" id="ARBA00022475"/>
    </source>
</evidence>
<keyword evidence="7 11" id="KW-0067">ATP-binding</keyword>
<dbReference type="GO" id="GO:0005524">
    <property type="term" value="F:ATP binding"/>
    <property type="evidence" value="ECO:0007669"/>
    <property type="project" value="UniProtKB-KW"/>
</dbReference>
<dbReference type="InterPro" id="IPR003593">
    <property type="entry name" value="AAA+_ATPase"/>
</dbReference>
<dbReference type="InterPro" id="IPR027417">
    <property type="entry name" value="P-loop_NTPase"/>
</dbReference>
<keyword evidence="4" id="KW-0762">Sugar transport</keyword>
<keyword evidence="8" id="KW-1278">Translocase</keyword>
<evidence type="ECO:0000256" key="8">
    <source>
        <dbReference type="ARBA" id="ARBA00022967"/>
    </source>
</evidence>
<organism evidence="11 12">
    <name type="scientific">Thermogemmata fonticola</name>
    <dbReference type="NCBI Taxonomy" id="2755323"/>
    <lineage>
        <taxon>Bacteria</taxon>
        <taxon>Pseudomonadati</taxon>
        <taxon>Planctomycetota</taxon>
        <taxon>Planctomycetia</taxon>
        <taxon>Gemmatales</taxon>
        <taxon>Gemmataceae</taxon>
        <taxon>Thermogemmata</taxon>
    </lineage>
</organism>
<dbReference type="Gene3D" id="3.40.50.300">
    <property type="entry name" value="P-loop containing nucleotide triphosphate hydrolases"/>
    <property type="match status" value="2"/>
</dbReference>
<evidence type="ECO:0000256" key="6">
    <source>
        <dbReference type="ARBA" id="ARBA00022741"/>
    </source>
</evidence>
<keyword evidence="6" id="KW-0547">Nucleotide-binding</keyword>
<keyword evidence="5" id="KW-0677">Repeat</keyword>
<gene>
    <name evidence="11" type="ORF">H0921_03585</name>
</gene>
<dbReference type="SUPFAM" id="SSF52540">
    <property type="entry name" value="P-loop containing nucleoside triphosphate hydrolases"/>
    <property type="match status" value="2"/>
</dbReference>
<dbReference type="InterPro" id="IPR017871">
    <property type="entry name" value="ABC_transporter-like_CS"/>
</dbReference>